<evidence type="ECO:0000313" key="2">
    <source>
        <dbReference type="EMBL" id="CAH0367071.1"/>
    </source>
</evidence>
<protein>
    <submittedName>
        <fullName evidence="2">Uncharacterized protein</fullName>
    </submittedName>
</protein>
<feature type="non-terminal residue" evidence="2">
    <location>
        <position position="1"/>
    </location>
</feature>
<gene>
    <name evidence="2" type="ORF">PECAL_2P00710</name>
</gene>
<feature type="region of interest" description="Disordered" evidence="1">
    <location>
        <begin position="329"/>
        <end position="403"/>
    </location>
</feature>
<evidence type="ECO:0000313" key="3">
    <source>
        <dbReference type="Proteomes" id="UP000789595"/>
    </source>
</evidence>
<sequence>LVLLHTYIQPAEKKTLRLGRDIIITGVLGAADPAEEKQGQQRRGRARDNERREVRKVRLRDVERVREQGARLRGHDAAEVENRHERREQRALDARRADLRREHEEGQEAHLAEGRLDDVVAERKEAVVEAPGAVRVRDERQRREPDDRGRDGRPEDDAAEPGLLEEAVVRGDADEPRHGPGRARAAEEVRVEAEPARVDARRREVEERAPAVGRRLPQEQKRRRPQDLRRQQRVLEPAEDRAGLAPGRAVRPLLRRRLADRQRDGRQQQRQRRRRAEAAARAQDPDRLARQERRADRADVARAPGHRLERRRLGLVARLLDDERVDDDVRERDGGRRDQVREQQRLRRARRDGRHGAEGQGAQHAAERQVRLPPVAQERRRVGEEPVERLDDPRRRREPRERGEIRGREPELVLEVEVQREPREAEGALEEVAGHDEEDLRVQRQRRRPPVVVAVVRALHGHGREPGAAPANRLDDLCGMRRRSSRRGDRCCFQRCPRRQQRLGMQQCMSDGDATQHRRCVVTSTVINAVVATTFCAQLAHKQHPPSKLLP</sequence>
<feature type="region of interest" description="Disordered" evidence="1">
    <location>
        <begin position="33"/>
        <end position="52"/>
    </location>
</feature>
<feature type="compositionally biased region" description="Basic and acidic residues" evidence="1">
    <location>
        <begin position="329"/>
        <end position="345"/>
    </location>
</feature>
<feature type="compositionally biased region" description="Basic and acidic residues" evidence="1">
    <location>
        <begin position="135"/>
        <end position="156"/>
    </location>
</feature>
<reference evidence="2" key="1">
    <citation type="submission" date="2021-11" db="EMBL/GenBank/DDBJ databases">
        <authorList>
            <consortium name="Genoscope - CEA"/>
            <person name="William W."/>
        </authorList>
    </citation>
    <scope>NUCLEOTIDE SEQUENCE</scope>
</reference>
<dbReference type="Proteomes" id="UP000789595">
    <property type="component" value="Unassembled WGS sequence"/>
</dbReference>
<comment type="caution">
    <text evidence="2">The sequence shown here is derived from an EMBL/GenBank/DDBJ whole genome shotgun (WGS) entry which is preliminary data.</text>
</comment>
<feature type="region of interest" description="Disordered" evidence="1">
    <location>
        <begin position="130"/>
        <end position="302"/>
    </location>
</feature>
<dbReference type="AlphaFoldDB" id="A0A8J2SB81"/>
<dbReference type="EMBL" id="CAKKNE010000002">
    <property type="protein sequence ID" value="CAH0367071.1"/>
    <property type="molecule type" value="Genomic_DNA"/>
</dbReference>
<feature type="compositionally biased region" description="Basic and acidic residues" evidence="1">
    <location>
        <begin position="167"/>
        <end position="209"/>
    </location>
</feature>
<feature type="region of interest" description="Disordered" evidence="1">
    <location>
        <begin position="67"/>
        <end position="95"/>
    </location>
</feature>
<accession>A0A8J2SB81</accession>
<feature type="compositionally biased region" description="Basic and acidic residues" evidence="1">
    <location>
        <begin position="283"/>
        <end position="300"/>
    </location>
</feature>
<feature type="compositionally biased region" description="Basic and acidic residues" evidence="1">
    <location>
        <begin position="377"/>
        <end position="403"/>
    </location>
</feature>
<organism evidence="2 3">
    <name type="scientific">Pelagomonas calceolata</name>
    <dbReference type="NCBI Taxonomy" id="35677"/>
    <lineage>
        <taxon>Eukaryota</taxon>
        <taxon>Sar</taxon>
        <taxon>Stramenopiles</taxon>
        <taxon>Ochrophyta</taxon>
        <taxon>Pelagophyceae</taxon>
        <taxon>Pelagomonadales</taxon>
        <taxon>Pelagomonadaceae</taxon>
        <taxon>Pelagomonas</taxon>
    </lineage>
</organism>
<proteinExistence type="predicted"/>
<feature type="compositionally biased region" description="Basic and acidic residues" evidence="1">
    <location>
        <begin position="216"/>
        <end position="230"/>
    </location>
</feature>
<keyword evidence="3" id="KW-1185">Reference proteome</keyword>
<name>A0A8J2SB81_9STRA</name>
<feature type="compositionally biased region" description="Basic and acidic residues" evidence="1">
    <location>
        <begin position="257"/>
        <end position="267"/>
    </location>
</feature>
<evidence type="ECO:0000256" key="1">
    <source>
        <dbReference type="SAM" id="MobiDB-lite"/>
    </source>
</evidence>